<gene>
    <name evidence="2" type="ORF">TEA_012435</name>
</gene>
<organism evidence="2 3">
    <name type="scientific">Camellia sinensis var. sinensis</name>
    <name type="common">China tea</name>
    <dbReference type="NCBI Taxonomy" id="542762"/>
    <lineage>
        <taxon>Eukaryota</taxon>
        <taxon>Viridiplantae</taxon>
        <taxon>Streptophyta</taxon>
        <taxon>Embryophyta</taxon>
        <taxon>Tracheophyta</taxon>
        <taxon>Spermatophyta</taxon>
        <taxon>Magnoliopsida</taxon>
        <taxon>eudicotyledons</taxon>
        <taxon>Gunneridae</taxon>
        <taxon>Pentapetalae</taxon>
        <taxon>asterids</taxon>
        <taxon>Ericales</taxon>
        <taxon>Theaceae</taxon>
        <taxon>Camellia</taxon>
    </lineage>
</organism>
<protein>
    <submittedName>
        <fullName evidence="2">Uncharacterized protein</fullName>
    </submittedName>
</protein>
<feature type="region of interest" description="Disordered" evidence="1">
    <location>
        <begin position="203"/>
        <end position="242"/>
    </location>
</feature>
<sequence length="242" mass="27273">MHVQAATSAGPPSFRITEIVSKGNVICYMDSYNEYIHLFSTTLRSTTLNNVKGSLEEPKLHETILGNKPSLLYKTHTLHIEESLIFFDLSFSCRRGFLADLDRATLTMFFVASPQFLDSPFSYEAPIHFYLVRDSAEDLNLQTPIKRGRIVYKEDPNTFHFTVSQITSPKPFGEMRKKALTLLCLVLTIISFSRHSHCKTHATTLDADPMPPNSPTNFSHLFPKRTPIPPSGPSLMHNNIGS</sequence>
<proteinExistence type="predicted"/>
<accession>A0A4S4EQP2</accession>
<reference evidence="2 3" key="1">
    <citation type="journal article" date="2018" name="Proc. Natl. Acad. Sci. U.S.A.">
        <title>Draft genome sequence of Camellia sinensis var. sinensis provides insights into the evolution of the tea genome and tea quality.</title>
        <authorList>
            <person name="Wei C."/>
            <person name="Yang H."/>
            <person name="Wang S."/>
            <person name="Zhao J."/>
            <person name="Liu C."/>
            <person name="Gao L."/>
            <person name="Xia E."/>
            <person name="Lu Y."/>
            <person name="Tai Y."/>
            <person name="She G."/>
            <person name="Sun J."/>
            <person name="Cao H."/>
            <person name="Tong W."/>
            <person name="Gao Q."/>
            <person name="Li Y."/>
            <person name="Deng W."/>
            <person name="Jiang X."/>
            <person name="Wang W."/>
            <person name="Chen Q."/>
            <person name="Zhang S."/>
            <person name="Li H."/>
            <person name="Wu J."/>
            <person name="Wang P."/>
            <person name="Li P."/>
            <person name="Shi C."/>
            <person name="Zheng F."/>
            <person name="Jian J."/>
            <person name="Huang B."/>
            <person name="Shan D."/>
            <person name="Shi M."/>
            <person name="Fang C."/>
            <person name="Yue Y."/>
            <person name="Li F."/>
            <person name="Li D."/>
            <person name="Wei S."/>
            <person name="Han B."/>
            <person name="Jiang C."/>
            <person name="Yin Y."/>
            <person name="Xia T."/>
            <person name="Zhang Z."/>
            <person name="Bennetzen J.L."/>
            <person name="Zhao S."/>
            <person name="Wan X."/>
        </authorList>
    </citation>
    <scope>NUCLEOTIDE SEQUENCE [LARGE SCALE GENOMIC DNA]</scope>
    <source>
        <strain evidence="3">cv. Shuchazao</strain>
        <tissue evidence="2">Leaf</tissue>
    </source>
</reference>
<dbReference type="AlphaFoldDB" id="A0A4S4EQP2"/>
<evidence type="ECO:0000313" key="3">
    <source>
        <dbReference type="Proteomes" id="UP000306102"/>
    </source>
</evidence>
<keyword evidence="3" id="KW-1185">Reference proteome</keyword>
<name>A0A4S4EQP2_CAMSN</name>
<dbReference type="EMBL" id="SDRB02002876">
    <property type="protein sequence ID" value="THG18732.1"/>
    <property type="molecule type" value="Genomic_DNA"/>
</dbReference>
<evidence type="ECO:0000256" key="1">
    <source>
        <dbReference type="SAM" id="MobiDB-lite"/>
    </source>
</evidence>
<comment type="caution">
    <text evidence="2">The sequence shown here is derived from an EMBL/GenBank/DDBJ whole genome shotgun (WGS) entry which is preliminary data.</text>
</comment>
<evidence type="ECO:0000313" key="2">
    <source>
        <dbReference type="EMBL" id="THG18732.1"/>
    </source>
</evidence>
<dbReference type="Proteomes" id="UP000306102">
    <property type="component" value="Unassembled WGS sequence"/>
</dbReference>